<organism evidence="6 7">
    <name type="scientific">Roseovarius faecimaris</name>
    <dbReference type="NCBI Taxonomy" id="2494550"/>
    <lineage>
        <taxon>Bacteria</taxon>
        <taxon>Pseudomonadati</taxon>
        <taxon>Pseudomonadota</taxon>
        <taxon>Alphaproteobacteria</taxon>
        <taxon>Rhodobacterales</taxon>
        <taxon>Roseobacteraceae</taxon>
        <taxon>Roseovarius</taxon>
    </lineage>
</organism>
<dbReference type="PRINTS" id="PR00039">
    <property type="entry name" value="HTHLYSR"/>
</dbReference>
<dbReference type="Pfam" id="PF00126">
    <property type="entry name" value="HTH_1"/>
    <property type="match status" value="1"/>
</dbReference>
<dbReference type="AlphaFoldDB" id="A0A6I6IPP4"/>
<dbReference type="PANTHER" id="PTHR30126:SF2">
    <property type="entry name" value="HTH-TYPE TRANSCRIPTIONAL REGULATOR YJIE"/>
    <property type="match status" value="1"/>
</dbReference>
<dbReference type="SUPFAM" id="SSF53850">
    <property type="entry name" value="Periplasmic binding protein-like II"/>
    <property type="match status" value="1"/>
</dbReference>
<evidence type="ECO:0000313" key="6">
    <source>
        <dbReference type="EMBL" id="QGX99120.1"/>
    </source>
</evidence>
<feature type="domain" description="HTH lysR-type" evidence="5">
    <location>
        <begin position="1"/>
        <end position="58"/>
    </location>
</feature>
<proteinExistence type="inferred from homology"/>
<accession>A0A6I6IPP4</accession>
<dbReference type="Pfam" id="PF03466">
    <property type="entry name" value="LysR_substrate"/>
    <property type="match status" value="1"/>
</dbReference>
<keyword evidence="3" id="KW-0238">DNA-binding</keyword>
<evidence type="ECO:0000259" key="5">
    <source>
        <dbReference type="PROSITE" id="PS50931"/>
    </source>
</evidence>
<keyword evidence="7" id="KW-1185">Reference proteome</keyword>
<reference evidence="7" key="1">
    <citation type="submission" date="2018-12" db="EMBL/GenBank/DDBJ databases">
        <title>Complete genome sequence of Roseovarius sp. MME-070.</title>
        <authorList>
            <person name="Nam Y.-D."/>
            <person name="Kang J."/>
            <person name="Chung W.-H."/>
            <person name="Park Y.S."/>
        </authorList>
    </citation>
    <scope>NUCLEOTIDE SEQUENCE [LARGE SCALE GENOMIC DNA]</scope>
    <source>
        <strain evidence="7">MME-070</strain>
    </source>
</reference>
<evidence type="ECO:0000256" key="3">
    <source>
        <dbReference type="ARBA" id="ARBA00023125"/>
    </source>
</evidence>
<dbReference type="InterPro" id="IPR005119">
    <property type="entry name" value="LysR_subst-bd"/>
</dbReference>
<dbReference type="PROSITE" id="PS50931">
    <property type="entry name" value="HTH_LYSR"/>
    <property type="match status" value="1"/>
</dbReference>
<keyword evidence="4" id="KW-0804">Transcription</keyword>
<gene>
    <name evidence="6" type="ORF">EI983_12910</name>
</gene>
<dbReference type="KEGG" id="rom:EI983_12910"/>
<dbReference type="InterPro" id="IPR036388">
    <property type="entry name" value="WH-like_DNA-bd_sf"/>
</dbReference>
<dbReference type="GO" id="GO:0000976">
    <property type="term" value="F:transcription cis-regulatory region binding"/>
    <property type="evidence" value="ECO:0007669"/>
    <property type="project" value="TreeGrafter"/>
</dbReference>
<dbReference type="Proteomes" id="UP000428330">
    <property type="component" value="Chromosome"/>
</dbReference>
<dbReference type="GO" id="GO:0003700">
    <property type="term" value="F:DNA-binding transcription factor activity"/>
    <property type="evidence" value="ECO:0007669"/>
    <property type="project" value="InterPro"/>
</dbReference>
<protein>
    <submittedName>
        <fullName evidence="6">LysR family transcriptional regulator</fullName>
    </submittedName>
</protein>
<dbReference type="InterPro" id="IPR036390">
    <property type="entry name" value="WH_DNA-bd_sf"/>
</dbReference>
<dbReference type="Gene3D" id="1.10.10.10">
    <property type="entry name" value="Winged helix-like DNA-binding domain superfamily/Winged helix DNA-binding domain"/>
    <property type="match status" value="1"/>
</dbReference>
<evidence type="ECO:0000256" key="1">
    <source>
        <dbReference type="ARBA" id="ARBA00009437"/>
    </source>
</evidence>
<dbReference type="SUPFAM" id="SSF46785">
    <property type="entry name" value="Winged helix' DNA-binding domain"/>
    <property type="match status" value="1"/>
</dbReference>
<name>A0A6I6IPP4_9RHOB</name>
<dbReference type="InterPro" id="IPR000847">
    <property type="entry name" value="LysR_HTH_N"/>
</dbReference>
<dbReference type="CDD" id="cd05466">
    <property type="entry name" value="PBP2_LTTR_substrate"/>
    <property type="match status" value="1"/>
</dbReference>
<keyword evidence="2" id="KW-0805">Transcription regulation</keyword>
<dbReference type="Gene3D" id="3.40.190.10">
    <property type="entry name" value="Periplasmic binding protein-like II"/>
    <property type="match status" value="2"/>
</dbReference>
<evidence type="ECO:0000313" key="7">
    <source>
        <dbReference type="Proteomes" id="UP000428330"/>
    </source>
</evidence>
<dbReference type="EMBL" id="CP034348">
    <property type="protein sequence ID" value="QGX99120.1"/>
    <property type="molecule type" value="Genomic_DNA"/>
</dbReference>
<sequence>MDTRWLQDFVCLGRTLNFSRAAEERNITQPAFSRRIKSLENWLGVPLVVRSIYPVRLSDAGVQFLPVAQETINRLSDARQDIRGIYFGGTAFQRIAVLHTISLNYLTTRLQELDDELPDLRVRVFSDFLASCCQLFTDGTCDFLLCYRHNNGAPFFDEDVIARKDIGHENFCPVAEANAAAANGWDLSGPREQGIPYLSYDPSSYLGTIVDQIIGNREPPLELAYMDAHAESLKRMVISGKGVAWLSERVVAEELADGRLVRVGGPEWQTTLTLTLFCASDRLDKAGQLFWDAM</sequence>
<comment type="similarity">
    <text evidence="1">Belongs to the LysR transcriptional regulatory family.</text>
</comment>
<dbReference type="PANTHER" id="PTHR30126">
    <property type="entry name" value="HTH-TYPE TRANSCRIPTIONAL REGULATOR"/>
    <property type="match status" value="1"/>
</dbReference>
<dbReference type="OrthoDB" id="528082at2"/>
<evidence type="ECO:0000256" key="2">
    <source>
        <dbReference type="ARBA" id="ARBA00023015"/>
    </source>
</evidence>
<evidence type="ECO:0000256" key="4">
    <source>
        <dbReference type="ARBA" id="ARBA00023163"/>
    </source>
</evidence>